<evidence type="ECO:0000259" key="6">
    <source>
        <dbReference type="Pfam" id="PF08531"/>
    </source>
</evidence>
<dbReference type="Pfam" id="PF25788">
    <property type="entry name" value="Ig_Rha78A_N"/>
    <property type="match status" value="1"/>
</dbReference>
<dbReference type="Gene3D" id="2.60.120.560">
    <property type="entry name" value="Exo-inulinase, domain 1"/>
    <property type="match status" value="1"/>
</dbReference>
<evidence type="ECO:0000259" key="9">
    <source>
        <dbReference type="Pfam" id="PF17390"/>
    </source>
</evidence>
<feature type="domain" description="Alpha-L-rhamnosidase C-terminal" evidence="9">
    <location>
        <begin position="928"/>
        <end position="999"/>
    </location>
</feature>
<dbReference type="Gene3D" id="2.60.420.10">
    <property type="entry name" value="Maltose phosphorylase, domain 3"/>
    <property type="match status" value="1"/>
</dbReference>
<protein>
    <recommendedName>
        <fullName evidence="2">alpha-L-rhamnosidase</fullName>
        <ecNumber evidence="2">3.2.1.40</ecNumber>
    </recommendedName>
</protein>
<reference evidence="10 11" key="1">
    <citation type="submission" date="2020-01" db="EMBL/GenBank/DDBJ databases">
        <title>Insect and environment-associated Actinomycetes.</title>
        <authorList>
            <person name="Currrie C."/>
            <person name="Chevrette M."/>
            <person name="Carlson C."/>
            <person name="Stubbendieck R."/>
            <person name="Wendt-Pienkowski E."/>
        </authorList>
    </citation>
    <scope>NUCLEOTIDE SEQUENCE [LARGE SCALE GENOMIC DNA]</scope>
    <source>
        <strain evidence="10 11">SID7739</strain>
    </source>
</reference>
<dbReference type="PANTHER" id="PTHR33307">
    <property type="entry name" value="ALPHA-RHAMNOSIDASE (EUROFUNG)"/>
    <property type="match status" value="1"/>
</dbReference>
<name>A0A6G3T5I7_9ACTN</name>
<organism evidence="10 11">
    <name type="scientific">Streptomyces rubrogriseus</name>
    <dbReference type="NCBI Taxonomy" id="194673"/>
    <lineage>
        <taxon>Bacteria</taxon>
        <taxon>Bacillati</taxon>
        <taxon>Actinomycetota</taxon>
        <taxon>Actinomycetes</taxon>
        <taxon>Kitasatosporales</taxon>
        <taxon>Streptomycetaceae</taxon>
        <taxon>Streptomyces</taxon>
        <taxon>Streptomyces violaceoruber group</taxon>
    </lineage>
</organism>
<keyword evidence="3 10" id="KW-0378">Hydrolase</keyword>
<dbReference type="Pfam" id="PF08531">
    <property type="entry name" value="Bac_rhamnosid_N"/>
    <property type="match status" value="1"/>
</dbReference>
<evidence type="ECO:0000259" key="8">
    <source>
        <dbReference type="Pfam" id="PF17389"/>
    </source>
</evidence>
<dbReference type="InterPro" id="IPR008928">
    <property type="entry name" value="6-hairpin_glycosidase_sf"/>
</dbReference>
<sequence length="1506" mass="162121">MTTNALDDPIGTALTAPTLGWQLDSTRRGVTQRAYEIHVASSADRLRDPDVWDSGKVSTRQSVGVRYDGPALKPRTDYVWSVRVWDGQGNTSPWSEPARFGTGLGDRPWTAEWIGAGSRKLGAEWTDYTVEFTASDISGALGVYVRGQDTENAYMWQISDAQKALRPHVKRDGGYSTLQETPFPAGFDFAAEHDYAISVDGDTITTVVDGEQLDRRTVATFGGPGIMGFRTSGAERGLVHDVTVTSEDGTVLVDTDFPADDRTFAAGTVTADGLRVDSTGGEAWLRREQAVPLLRKEFDLGDKEVSRARVYASARGVYELRLNGERVGDAELAPGWTAYDKRVDYQTYDVTEQVRDGANVLGAEVAPGWYSGKVAMFGTGVYGQDNSVIAEMLVEFTDGTSTVLRTDDTWTTADGPTREADLLDGESYDARVAEKVDGWDEPGFDDAGWAAAHVRDEPTTVLEPQTAVDVRVTEQLKTAKRIHSPTDGVYLYDLGQNMVGHVRLTLKGEPGRTVKVRHGEVLNPDGTLYTANLRSAKATDHYTFATDEPETFEPSFTFHGFRYVEISGVDEAPADEDLVGVVVGTDGDLTSTLDTNSDLVDQLHRNIVWGMRGNFLSIPTDTPARDERMGWTGDINVFARTAVYNMDAQSFLTKWLQDLRDTQRPDGSLPGVAPVVPGRFDGGYESAGWMDAGVHVPWTLWQAYGDTEVIRENYDTMKRYVDFLDADSTGHIRSDGGYLDWLNLDDQTPADVLDTAFVAKSTREFAQMAAAIGRDDDAAAYQRRLEAIRSAYQAAFIGADGTVKGDSQTSYILTLTNDLVPADRRDAVVDRFVETLKRRDYHLSTGFLGVDGLLPALTQAGRSDIAYRLLQHEDYPSWGYEIGKGATTVWERWNSINPDGSFNDVGMNSFNHYAYGAVGEWMYRTMAGVSAAEPGYRKVLIDPEPGEGIDHVDFSHETPYGTVRSAWDTKTGPMTLEVTVPANTTAEVRIPAANRWAVTEGGKPIDEVDGVRYVKEADGDVVLEVGSGDYAFAVDPVLGDLGSAQAQAAAFAGDVDDLDVHGLGAIAKRHLQSETGLMRKELGGAWRLRGLGAKEQLIAATVHRALAGAEDLDRWTRTYAERGTIDAAAAEALRDALAGIERSLSRASSSLVGAVATLDVPADEILPGDVVRVKVALKNTGKRPLAGVDSSLRAPAGWTVKSAGTHKSTAGAGSTLEHAYDITVSKDAAASMADLTGSVSYRYGPGTATLPLSAALMVAPGVAIDSVSTSPDPVGAGEKVTVSTVLANRTDVVQSGQVTLGLPDGWSTPDPVAYRLDPGERTTVQDAVTVPLTVVGRAAEVTVATGSTTAERATGTIAVELRTPPTESTDRVDLGDGASESAHGLTASEHSGTNVEAGLTRRYTHSSYPGGWFEFDAAVPADGRFVVRIVETFDGARHKTYDVKIDGEVAHSVDLTRSEGGQGTITHQFVVAPSASTSDGTVRLRFQDTGADYDPSIADVWVLPVG</sequence>
<comment type="catalytic activity">
    <reaction evidence="1">
        <text>Hydrolysis of terminal non-reducing alpha-L-rhamnose residues in alpha-L-rhamnosides.</text>
        <dbReference type="EC" id="3.2.1.40"/>
    </reaction>
</comment>
<dbReference type="EC" id="3.2.1.40" evidence="2"/>
<dbReference type="InterPro" id="IPR035398">
    <property type="entry name" value="Bac_rhamnosid_C"/>
</dbReference>
<dbReference type="InterPro" id="IPR016007">
    <property type="entry name" value="Alpha_rhamnosid"/>
</dbReference>
<dbReference type="Gene3D" id="2.60.40.10">
    <property type="entry name" value="Immunoglobulins"/>
    <property type="match status" value="2"/>
</dbReference>
<dbReference type="GO" id="GO:0005975">
    <property type="term" value="P:carbohydrate metabolic process"/>
    <property type="evidence" value="ECO:0007669"/>
    <property type="project" value="InterPro"/>
</dbReference>
<feature type="domain" description="Bacterial alpha-L-rhamnosidase N-terminal" evidence="6">
    <location>
        <begin position="303"/>
        <end position="474"/>
    </location>
</feature>
<dbReference type="InterPro" id="IPR035396">
    <property type="entry name" value="Bac_rhamnosid6H"/>
</dbReference>
<feature type="domain" description="Alpha-galactosidase NEW3" evidence="7">
    <location>
        <begin position="1167"/>
        <end position="1241"/>
    </location>
</feature>
<comment type="caution">
    <text evidence="10">The sequence shown here is derived from an EMBL/GenBank/DDBJ whole genome shotgun (WGS) entry which is preliminary data.</text>
</comment>
<dbReference type="Gene3D" id="2.60.120.260">
    <property type="entry name" value="Galactose-binding domain-like"/>
    <property type="match status" value="2"/>
</dbReference>
<evidence type="ECO:0000259" key="7">
    <source>
        <dbReference type="Pfam" id="PF10633"/>
    </source>
</evidence>
<accession>A0A6G3T5I7</accession>
<evidence type="ECO:0000256" key="4">
    <source>
        <dbReference type="SAM" id="MobiDB-lite"/>
    </source>
</evidence>
<dbReference type="Gene3D" id="1.50.10.10">
    <property type="match status" value="1"/>
</dbReference>
<dbReference type="Pfam" id="PF17390">
    <property type="entry name" value="Bac_rhamnosid_C"/>
    <property type="match status" value="1"/>
</dbReference>
<dbReference type="InterPro" id="IPR013783">
    <property type="entry name" value="Ig-like_fold"/>
</dbReference>
<dbReference type="SUPFAM" id="SSF48208">
    <property type="entry name" value="Six-hairpin glycosidases"/>
    <property type="match status" value="1"/>
</dbReference>
<dbReference type="Pfam" id="PF10633">
    <property type="entry name" value="NPCBM_assoc"/>
    <property type="match status" value="1"/>
</dbReference>
<gene>
    <name evidence="10" type="ORF">G3I66_01195</name>
</gene>
<evidence type="ECO:0000259" key="5">
    <source>
        <dbReference type="Pfam" id="PF05592"/>
    </source>
</evidence>
<evidence type="ECO:0000313" key="11">
    <source>
        <dbReference type="Proteomes" id="UP000475666"/>
    </source>
</evidence>
<dbReference type="InterPro" id="IPR018905">
    <property type="entry name" value="A-galactase_NEW3"/>
</dbReference>
<evidence type="ECO:0000256" key="2">
    <source>
        <dbReference type="ARBA" id="ARBA00012652"/>
    </source>
</evidence>
<dbReference type="Proteomes" id="UP000475666">
    <property type="component" value="Unassembled WGS sequence"/>
</dbReference>
<feature type="domain" description="Alpha-L-rhamnosidase concanavalin-like" evidence="5">
    <location>
        <begin position="486"/>
        <end position="583"/>
    </location>
</feature>
<dbReference type="Pfam" id="PF17389">
    <property type="entry name" value="Bac_rhamnosid6H"/>
    <property type="match status" value="1"/>
</dbReference>
<dbReference type="InterPro" id="IPR012341">
    <property type="entry name" value="6hp_glycosidase-like_sf"/>
</dbReference>
<dbReference type="EMBL" id="JAAGMQ010000043">
    <property type="protein sequence ID" value="NEC31826.1"/>
    <property type="molecule type" value="Genomic_DNA"/>
</dbReference>
<evidence type="ECO:0000313" key="10">
    <source>
        <dbReference type="EMBL" id="NEC31826.1"/>
    </source>
</evidence>
<proteinExistence type="predicted"/>
<dbReference type="Pfam" id="PF05592">
    <property type="entry name" value="Bac_rhamnosid"/>
    <property type="match status" value="1"/>
</dbReference>
<feature type="domain" description="Alpha-L-rhamnosidase six-hairpin glycosidase" evidence="8">
    <location>
        <begin position="590"/>
        <end position="925"/>
    </location>
</feature>
<evidence type="ECO:0000256" key="1">
    <source>
        <dbReference type="ARBA" id="ARBA00001445"/>
    </source>
</evidence>
<dbReference type="GO" id="GO:0030596">
    <property type="term" value="F:alpha-L-rhamnosidase activity"/>
    <property type="evidence" value="ECO:0007669"/>
    <property type="project" value="UniProtKB-EC"/>
</dbReference>
<feature type="region of interest" description="Disordered" evidence="4">
    <location>
        <begin position="1365"/>
        <end position="1393"/>
    </location>
</feature>
<evidence type="ECO:0000256" key="3">
    <source>
        <dbReference type="ARBA" id="ARBA00022801"/>
    </source>
</evidence>
<dbReference type="InterPro" id="IPR013737">
    <property type="entry name" value="Bac_rhamnosid_N"/>
</dbReference>
<dbReference type="PANTHER" id="PTHR33307:SF6">
    <property type="entry name" value="ALPHA-RHAMNOSIDASE (EUROFUNG)-RELATED"/>
    <property type="match status" value="1"/>
</dbReference>
<dbReference type="InterPro" id="IPR008902">
    <property type="entry name" value="Rhamnosid_concanavalin"/>
</dbReference>